<keyword evidence="2" id="KW-1185">Reference proteome</keyword>
<gene>
    <name evidence="1" type="ORF">M3215_17160</name>
</gene>
<evidence type="ECO:0000313" key="2">
    <source>
        <dbReference type="Proteomes" id="UP001202289"/>
    </source>
</evidence>
<dbReference type="EMBL" id="JAMBOP010000024">
    <property type="protein sequence ID" value="MCM3737483.1"/>
    <property type="molecule type" value="Genomic_DNA"/>
</dbReference>
<protein>
    <submittedName>
        <fullName evidence="1">GntR family transcriptional regulator</fullName>
    </submittedName>
</protein>
<organism evidence="1 2">
    <name type="scientific">Bacillus cytotoxicus</name>
    <dbReference type="NCBI Taxonomy" id="580165"/>
    <lineage>
        <taxon>Bacteria</taxon>
        <taxon>Bacillati</taxon>
        <taxon>Bacillota</taxon>
        <taxon>Bacilli</taxon>
        <taxon>Bacillales</taxon>
        <taxon>Bacillaceae</taxon>
        <taxon>Bacillus</taxon>
        <taxon>Bacillus cereus group</taxon>
    </lineage>
</organism>
<evidence type="ECO:0000313" key="1">
    <source>
        <dbReference type="EMBL" id="MCM3737483.1"/>
    </source>
</evidence>
<dbReference type="Proteomes" id="UP001202289">
    <property type="component" value="Unassembled WGS sequence"/>
</dbReference>
<reference evidence="1" key="1">
    <citation type="submission" date="2022-05" db="EMBL/GenBank/DDBJ databases">
        <title>Comparative Genomics of Spacecraft Associated Microbes.</title>
        <authorList>
            <person name="Tran M.T."/>
            <person name="Wright A."/>
            <person name="Seuylemezian A."/>
            <person name="Eisen J."/>
            <person name="Coil D."/>
        </authorList>
    </citation>
    <scope>NUCLEOTIDE SEQUENCE</scope>
    <source>
        <strain evidence="1">FAIRING 10M-2.2</strain>
    </source>
</reference>
<accession>A0ACC6AAW6</accession>
<comment type="caution">
    <text evidence="1">The sequence shown here is derived from an EMBL/GenBank/DDBJ whole genome shotgun (WGS) entry which is preliminary data.</text>
</comment>
<name>A0ACC6AAW6_9BACI</name>
<proteinExistence type="predicted"/>
<sequence>MNDNEMINLAPLYIQVKLDIKNKIEEGKWGIGEKIPTEGELCSFYDVSRVTIRQAIDELVNDGYLEKKRPKGTYVLDYLANSVPAGLSTYVKSFTNEMKERGLNVSTLFADIKLTKADEHIAKLLGVKEGDEVILLRRIRGINGVKIGYFKTYMKPNMKISLNPKDYYESLYALLEEKGIIVAQVKEKLSALRSTEEIREMLEVTQDCPILRRIRYAYKSNGDFIECSECYYNGDEYSYYLDFSPTAFS</sequence>